<dbReference type="Gene3D" id="3.40.50.12580">
    <property type="match status" value="1"/>
</dbReference>
<organism evidence="7 8">
    <name type="scientific">Pseudokineococcus basanitobsidens</name>
    <dbReference type="NCBI Taxonomy" id="1926649"/>
    <lineage>
        <taxon>Bacteria</taxon>
        <taxon>Bacillati</taxon>
        <taxon>Actinomycetota</taxon>
        <taxon>Actinomycetes</taxon>
        <taxon>Kineosporiales</taxon>
        <taxon>Kineosporiaceae</taxon>
        <taxon>Pseudokineococcus</taxon>
    </lineage>
</organism>
<evidence type="ECO:0000256" key="1">
    <source>
        <dbReference type="ARBA" id="ARBA00004202"/>
    </source>
</evidence>
<keyword evidence="6" id="KW-0472">Membrane</keyword>
<proteinExistence type="inferred from homology"/>
<dbReference type="SUPFAM" id="SSF53756">
    <property type="entry name" value="UDP-Glycosyltransferase/glycogen phosphorylase"/>
    <property type="match status" value="1"/>
</dbReference>
<keyword evidence="5" id="KW-0777">Teichoic acid biosynthesis</keyword>
<keyword evidence="3" id="KW-1003">Cell membrane</keyword>
<gene>
    <name evidence="7" type="ORF">WDZ17_10605</name>
</gene>
<keyword evidence="4" id="KW-0808">Transferase</keyword>
<dbReference type="InterPro" id="IPR043148">
    <property type="entry name" value="TagF_C"/>
</dbReference>
<dbReference type="Pfam" id="PF04464">
    <property type="entry name" value="Glyphos_transf"/>
    <property type="match status" value="1"/>
</dbReference>
<evidence type="ECO:0000256" key="4">
    <source>
        <dbReference type="ARBA" id="ARBA00022679"/>
    </source>
</evidence>
<sequence>MQRVRVVYNSFGGRYADSPRAVHEALLRRGDDVEHVWLLDERHRAGFPAGTATVELGTPAAGEVLDGADVVVANTHMPLDWVPAAGTRYVQTWHGTPLKRIHGDAHTRYDDDLMARLQAEVDRWGCLVGPGGEGSALLARAFRYTGPVLDTGYPRNDVLHAPGAAEHGRAVRERLGLGADERVVLYAPTWRDDEDLVGPGAPPGLDAARLADHLGEGWRVLVRLHYFVRRGAGVDHPRVLDVGAHPDITDLYLAADAFVTDYSSSLFDVAPTPLPVLLYAYDLEHYRDRLRGFYLDLDEESPGPVVRTQDELERLLLDLPAVDAAWADKRAAFVARWCPQDDGQATGRLLERAGL</sequence>
<dbReference type="RefSeq" id="WP_339575124.1">
    <property type="nucleotide sequence ID" value="NZ_JBBIAA010000011.1"/>
</dbReference>
<comment type="subcellular location">
    <subcellularLocation>
        <location evidence="1">Cell membrane</location>
        <topology evidence="1">Peripheral membrane protein</topology>
    </subcellularLocation>
</comment>
<evidence type="ECO:0000313" key="7">
    <source>
        <dbReference type="EMBL" id="MEJ5945740.1"/>
    </source>
</evidence>
<evidence type="ECO:0000256" key="3">
    <source>
        <dbReference type="ARBA" id="ARBA00022475"/>
    </source>
</evidence>
<name>A0ABU8RKZ5_9ACTN</name>
<evidence type="ECO:0000313" key="8">
    <source>
        <dbReference type="Proteomes" id="UP001387100"/>
    </source>
</evidence>
<accession>A0ABU8RKZ5</accession>
<comment type="similarity">
    <text evidence="2">Belongs to the CDP-glycerol glycerophosphotransferase family.</text>
</comment>
<dbReference type="Proteomes" id="UP001387100">
    <property type="component" value="Unassembled WGS sequence"/>
</dbReference>
<dbReference type="EMBL" id="JBBIAA010000011">
    <property type="protein sequence ID" value="MEJ5945740.1"/>
    <property type="molecule type" value="Genomic_DNA"/>
</dbReference>
<reference evidence="7 8" key="1">
    <citation type="journal article" date="2017" name="Int. J. Syst. Evol. Microbiol.">
        <title>Pseudokineococcus basanitobsidens sp. nov., isolated from volcanic rock.</title>
        <authorList>
            <person name="Lee D.W."/>
            <person name="Park M.Y."/>
            <person name="Kim J.J."/>
            <person name="Kim B.S."/>
        </authorList>
    </citation>
    <scope>NUCLEOTIDE SEQUENCE [LARGE SCALE GENOMIC DNA]</scope>
    <source>
        <strain evidence="7 8">DSM 103726</strain>
    </source>
</reference>
<dbReference type="Gene3D" id="3.40.50.11820">
    <property type="match status" value="1"/>
</dbReference>
<evidence type="ECO:0000256" key="5">
    <source>
        <dbReference type="ARBA" id="ARBA00022944"/>
    </source>
</evidence>
<comment type="caution">
    <text evidence="7">The sequence shown here is derived from an EMBL/GenBank/DDBJ whole genome shotgun (WGS) entry which is preliminary data.</text>
</comment>
<evidence type="ECO:0000256" key="2">
    <source>
        <dbReference type="ARBA" id="ARBA00010488"/>
    </source>
</evidence>
<keyword evidence="8" id="KW-1185">Reference proteome</keyword>
<dbReference type="InterPro" id="IPR043149">
    <property type="entry name" value="TagF_N"/>
</dbReference>
<protein>
    <submittedName>
        <fullName evidence="7">CDP-glycerol glycerophosphotransferase family protein</fullName>
    </submittedName>
</protein>
<evidence type="ECO:0000256" key="6">
    <source>
        <dbReference type="ARBA" id="ARBA00023136"/>
    </source>
</evidence>
<dbReference type="InterPro" id="IPR007554">
    <property type="entry name" value="Glycerophosphate_synth"/>
</dbReference>
<dbReference type="PANTHER" id="PTHR37316">
    <property type="entry name" value="TEICHOIC ACID GLYCEROL-PHOSPHATE PRIMASE"/>
    <property type="match status" value="1"/>
</dbReference>
<dbReference type="PANTHER" id="PTHR37316:SF3">
    <property type="entry name" value="TEICHOIC ACID GLYCEROL-PHOSPHATE TRANSFERASE"/>
    <property type="match status" value="1"/>
</dbReference>
<dbReference type="InterPro" id="IPR051612">
    <property type="entry name" value="Teichoic_Acid_Biosynth"/>
</dbReference>